<dbReference type="AlphaFoldDB" id="A0A4R1CH76"/>
<evidence type="ECO:0000313" key="1">
    <source>
        <dbReference type="EMBL" id="TCJ30753.1"/>
    </source>
</evidence>
<gene>
    <name evidence="1" type="ORF">EPD65_01580</name>
</gene>
<dbReference type="Proteomes" id="UP000295453">
    <property type="component" value="Unassembled WGS sequence"/>
</dbReference>
<protein>
    <submittedName>
        <fullName evidence="1">Uncharacterized protein</fullName>
    </submittedName>
</protein>
<keyword evidence="2" id="KW-1185">Reference proteome</keyword>
<dbReference type="OrthoDB" id="3787923at2"/>
<organism evidence="1 2">
    <name type="scientific">Nocardioides jejuensis</name>
    <dbReference type="NCBI Taxonomy" id="2502782"/>
    <lineage>
        <taxon>Bacteria</taxon>
        <taxon>Bacillati</taxon>
        <taxon>Actinomycetota</taxon>
        <taxon>Actinomycetes</taxon>
        <taxon>Propionibacteriales</taxon>
        <taxon>Nocardioidaceae</taxon>
        <taxon>Nocardioides</taxon>
    </lineage>
</organism>
<proteinExistence type="predicted"/>
<name>A0A4R1CH76_9ACTN</name>
<accession>A0A4R1CH76</accession>
<sequence>MSDGSGAVSADLVRLAHDVVAYVGGTRDSVPHTGEIELRIGGARVGTATLPTGPSGPRTLNAACPHGQSTYAAAVCPVDLFGPIKNARINNVGLTYAPDVAPILCAPPREGPPPRGSVIVLRPVEAWRTCASDFELVLMSDGHGRVTGIDLTLSEP</sequence>
<evidence type="ECO:0000313" key="2">
    <source>
        <dbReference type="Proteomes" id="UP000295453"/>
    </source>
</evidence>
<comment type="caution">
    <text evidence="1">The sequence shown here is derived from an EMBL/GenBank/DDBJ whole genome shotgun (WGS) entry which is preliminary data.</text>
</comment>
<reference evidence="1 2" key="1">
    <citation type="submission" date="2019-03" db="EMBL/GenBank/DDBJ databases">
        <authorList>
            <person name="Kim M.K.M."/>
        </authorList>
    </citation>
    <scope>NUCLEOTIDE SEQUENCE [LARGE SCALE GENOMIC DNA]</scope>
    <source>
        <strain evidence="1 2">18JY15-6</strain>
    </source>
</reference>
<dbReference type="EMBL" id="SJZJ01000002">
    <property type="protein sequence ID" value="TCJ30753.1"/>
    <property type="molecule type" value="Genomic_DNA"/>
</dbReference>
<dbReference type="RefSeq" id="WP_131581295.1">
    <property type="nucleotide sequence ID" value="NZ_SJZJ01000002.1"/>
</dbReference>